<dbReference type="InterPro" id="IPR015890">
    <property type="entry name" value="Chorismate_C"/>
</dbReference>
<dbReference type="NCBIfam" id="TIGR00553">
    <property type="entry name" value="pabB"/>
    <property type="match status" value="1"/>
</dbReference>
<feature type="domain" description="Anthranilate synthase component I N-terminal" evidence="4">
    <location>
        <begin position="19"/>
        <end position="169"/>
    </location>
</feature>
<evidence type="ECO:0000259" key="4">
    <source>
        <dbReference type="Pfam" id="PF04715"/>
    </source>
</evidence>
<evidence type="ECO:0000313" key="5">
    <source>
        <dbReference type="EMBL" id="ALO46227.1"/>
    </source>
</evidence>
<dbReference type="KEGG" id="pspi:PS2015_1573"/>
<dbReference type="GO" id="GO:0009396">
    <property type="term" value="P:folic acid-containing compound biosynthetic process"/>
    <property type="evidence" value="ECO:0007669"/>
    <property type="project" value="InterPro"/>
</dbReference>
<gene>
    <name evidence="5" type="ORF">PS2015_1573</name>
</gene>
<dbReference type="PANTHER" id="PTHR11236">
    <property type="entry name" value="AMINOBENZOATE/ANTHRANILATE SYNTHASE"/>
    <property type="match status" value="1"/>
</dbReference>
<dbReference type="EMBL" id="CP013189">
    <property type="protein sequence ID" value="ALO46227.1"/>
    <property type="molecule type" value="Genomic_DNA"/>
</dbReference>
<dbReference type="PATRIC" id="fig|1249552.3.peg.1578"/>
<dbReference type="STRING" id="1249552.PS2015_1573"/>
<dbReference type="Proteomes" id="UP000065641">
    <property type="component" value="Chromosome"/>
</dbReference>
<evidence type="ECO:0000256" key="1">
    <source>
        <dbReference type="ARBA" id="ARBA00013139"/>
    </source>
</evidence>
<dbReference type="InterPro" id="IPR005801">
    <property type="entry name" value="ADC_synthase"/>
</dbReference>
<dbReference type="InterPro" id="IPR006805">
    <property type="entry name" value="Anth_synth_I_N"/>
</dbReference>
<dbReference type="PRINTS" id="PR00095">
    <property type="entry name" value="ANTSNTHASEI"/>
</dbReference>
<evidence type="ECO:0000256" key="2">
    <source>
        <dbReference type="ARBA" id="ARBA00022679"/>
    </source>
</evidence>
<accession>A0A0S2KDP2</accession>
<protein>
    <recommendedName>
        <fullName evidence="1">aminodeoxychorismate synthase</fullName>
        <ecNumber evidence="1">2.6.1.85</ecNumber>
    </recommendedName>
</protein>
<dbReference type="Pfam" id="PF04715">
    <property type="entry name" value="Anth_synt_I_N"/>
    <property type="match status" value="1"/>
</dbReference>
<dbReference type="InterPro" id="IPR019999">
    <property type="entry name" value="Anth_synth_I-like"/>
</dbReference>
<dbReference type="PANTHER" id="PTHR11236:SF50">
    <property type="entry name" value="AMINODEOXYCHORISMATE SYNTHASE COMPONENT 1"/>
    <property type="match status" value="1"/>
</dbReference>
<reference evidence="5 6" key="1">
    <citation type="submission" date="2015-11" db="EMBL/GenBank/DDBJ databases">
        <authorList>
            <person name="Zhang Y."/>
            <person name="Guo Z."/>
        </authorList>
    </citation>
    <scope>NUCLEOTIDE SEQUENCE [LARGE SCALE GENOMIC DNA]</scope>
    <source>
        <strain evidence="5 6">KCTC 32221</strain>
    </source>
</reference>
<dbReference type="InterPro" id="IPR005802">
    <property type="entry name" value="ADC_synth_comp_1"/>
</dbReference>
<dbReference type="RefSeq" id="WP_058021686.1">
    <property type="nucleotide sequence ID" value="NZ_CP013189.1"/>
</dbReference>
<feature type="domain" description="Chorismate-utilising enzyme C-terminal" evidence="3">
    <location>
        <begin position="212"/>
        <end position="465"/>
    </location>
</feature>
<dbReference type="GO" id="GO:0046820">
    <property type="term" value="F:4-amino-4-deoxychorismate synthase activity"/>
    <property type="evidence" value="ECO:0007669"/>
    <property type="project" value="UniProtKB-EC"/>
</dbReference>
<dbReference type="OrthoDB" id="9803598at2"/>
<dbReference type="Gene3D" id="3.60.120.10">
    <property type="entry name" value="Anthranilate synthase"/>
    <property type="match status" value="1"/>
</dbReference>
<proteinExistence type="predicted"/>
<sequence>MSQLYLQSLPYQADSDTLLKLTGTLPGAICLDSGKTRRREARYDILSALPSIQLEQHRRPGTDRPVVYQRKMAHGRWQPLAQVDIHEAAELLLLAHQPSNAVQEALAHLPFTGGLLGWLAYPAGQDRRSGYRDNYLSDNAARLQSQPEAGIGLYHWALINDHHLQQCTLFILPDCPPRIRDTVLARMMLTQSQPPSSADFALTGEFSPLTSRRDYEQTFDRLKQYILAGDCYQANLAICFQADFQGDPLTAYLALRDQSRSPFSAFIRHGKNAILSLSPERFLSVRGQTVTTQPIKGTRRRLTDKQADAKVIEGLTNSVKDQAENLMIVDLMRNDLGKVCLTGSVKTPELFTLHSFSHVHHLISTVTGQLPADISPLNLLKHCFPGGSITGAPKIRAMQIISELEAVPRSIYCGSVFYLDFNGNMDSSICIRTLLCDEQRIFCWGGGGIVADSQFEREYQECHDKVMALMQTLEQLK</sequence>
<organism evidence="5 6">
    <name type="scientific">Pseudohongiella spirulinae</name>
    <dbReference type="NCBI Taxonomy" id="1249552"/>
    <lineage>
        <taxon>Bacteria</taxon>
        <taxon>Pseudomonadati</taxon>
        <taxon>Pseudomonadota</taxon>
        <taxon>Gammaproteobacteria</taxon>
        <taxon>Pseudomonadales</taxon>
        <taxon>Pseudohongiellaceae</taxon>
        <taxon>Pseudohongiella</taxon>
    </lineage>
</organism>
<keyword evidence="2" id="KW-0808">Transferase</keyword>
<dbReference type="Pfam" id="PF00425">
    <property type="entry name" value="Chorismate_bind"/>
    <property type="match status" value="1"/>
</dbReference>
<dbReference type="SUPFAM" id="SSF56322">
    <property type="entry name" value="ADC synthase"/>
    <property type="match status" value="1"/>
</dbReference>
<dbReference type="GO" id="GO:0000162">
    <property type="term" value="P:L-tryptophan biosynthetic process"/>
    <property type="evidence" value="ECO:0007669"/>
    <property type="project" value="TreeGrafter"/>
</dbReference>
<keyword evidence="6" id="KW-1185">Reference proteome</keyword>
<dbReference type="EC" id="2.6.1.85" evidence="1"/>
<evidence type="ECO:0000259" key="3">
    <source>
        <dbReference type="Pfam" id="PF00425"/>
    </source>
</evidence>
<name>A0A0S2KDP2_9GAMM</name>
<dbReference type="AlphaFoldDB" id="A0A0S2KDP2"/>
<evidence type="ECO:0000313" key="6">
    <source>
        <dbReference type="Proteomes" id="UP000065641"/>
    </source>
</evidence>